<evidence type="ECO:0000256" key="12">
    <source>
        <dbReference type="SAM" id="MobiDB-lite"/>
    </source>
</evidence>
<dbReference type="GO" id="GO:0006826">
    <property type="term" value="P:iron ion transport"/>
    <property type="evidence" value="ECO:0007669"/>
    <property type="project" value="UniProtKB-KW"/>
</dbReference>
<evidence type="ECO:0000313" key="15">
    <source>
        <dbReference type="EMBL" id="RDI34231.1"/>
    </source>
</evidence>
<keyword evidence="7" id="KW-0406">Ion transport</keyword>
<dbReference type="Pfam" id="PF07715">
    <property type="entry name" value="Plug"/>
    <property type="match status" value="1"/>
</dbReference>
<keyword evidence="4" id="KW-0410">Iron transport</keyword>
<evidence type="ECO:0000256" key="7">
    <source>
        <dbReference type="ARBA" id="ARBA00023065"/>
    </source>
</evidence>
<protein>
    <submittedName>
        <fullName evidence="15">Outer membrane receptor protein involved in Fe transport</fullName>
    </submittedName>
</protein>
<name>A0A370G068_GLULI</name>
<dbReference type="PANTHER" id="PTHR32552:SF81">
    <property type="entry name" value="TONB-DEPENDENT OUTER MEMBRANE RECEPTOR"/>
    <property type="match status" value="1"/>
</dbReference>
<feature type="domain" description="TonB-dependent receptor plug" evidence="14">
    <location>
        <begin position="136"/>
        <end position="234"/>
    </location>
</feature>
<comment type="caution">
    <text evidence="15">The sequence shown here is derived from an EMBL/GenBank/DDBJ whole genome shotgun (WGS) entry which is preliminary data.</text>
</comment>
<evidence type="ECO:0000256" key="11">
    <source>
        <dbReference type="RuleBase" id="RU003357"/>
    </source>
</evidence>
<evidence type="ECO:0000256" key="4">
    <source>
        <dbReference type="ARBA" id="ARBA00022496"/>
    </source>
</evidence>
<dbReference type="Proteomes" id="UP000254958">
    <property type="component" value="Unassembled WGS sequence"/>
</dbReference>
<evidence type="ECO:0000256" key="10">
    <source>
        <dbReference type="ARBA" id="ARBA00023237"/>
    </source>
</evidence>
<accession>A0A370G068</accession>
<comment type="subcellular location">
    <subcellularLocation>
        <location evidence="1">Cell outer membrane</location>
        <topology evidence="1">Multi-pass membrane protein</topology>
    </subcellularLocation>
</comment>
<keyword evidence="8 11" id="KW-0798">TonB box</keyword>
<evidence type="ECO:0000256" key="5">
    <source>
        <dbReference type="ARBA" id="ARBA00022692"/>
    </source>
</evidence>
<comment type="similarity">
    <text evidence="11">Belongs to the TonB-dependent receptor family.</text>
</comment>
<keyword evidence="15" id="KW-0675">Receptor</keyword>
<evidence type="ECO:0000313" key="16">
    <source>
        <dbReference type="Proteomes" id="UP000254958"/>
    </source>
</evidence>
<feature type="compositionally biased region" description="Basic residues" evidence="12">
    <location>
        <begin position="64"/>
        <end position="73"/>
    </location>
</feature>
<evidence type="ECO:0000259" key="14">
    <source>
        <dbReference type="Pfam" id="PF07715"/>
    </source>
</evidence>
<dbReference type="InterPro" id="IPR036942">
    <property type="entry name" value="Beta-barrel_TonB_sf"/>
</dbReference>
<feature type="region of interest" description="Disordered" evidence="12">
    <location>
        <begin position="59"/>
        <end position="103"/>
    </location>
</feature>
<feature type="domain" description="TonB-dependent receptor-like beta-barrel" evidence="13">
    <location>
        <begin position="373"/>
        <end position="865"/>
    </location>
</feature>
<evidence type="ECO:0000256" key="1">
    <source>
        <dbReference type="ARBA" id="ARBA00004571"/>
    </source>
</evidence>
<evidence type="ECO:0000256" key="6">
    <source>
        <dbReference type="ARBA" id="ARBA00023004"/>
    </source>
</evidence>
<keyword evidence="16" id="KW-1185">Reference proteome</keyword>
<proteinExistence type="inferred from homology"/>
<keyword evidence="6" id="KW-0408">Iron</keyword>
<keyword evidence="2" id="KW-0813">Transport</keyword>
<sequence>MACAKYESTFFMLIEFSRTLNFSRGGRSLGVVPVSLTLTFFLGATGKVQAEEMKMPMPSDAHRARSAHVHHHMAGNAASERSSEKRGKGSNVKDAARQKAPISGGVEAEDVVVTASADPGERRMEDVMMTTSRFGDVVTGKQAKEQQFTTLNDYSYKVPGFRPNITTPHYSRMSIRGLGQPMSGAAGIGYQSETAFVVDNVAWIQPDYQWGDWSNISSFEIGYGPAGTAGGHNSEVGAISIMTALPSFKRKTDYEQTVGNYGHTIEKLDTTGSIIPGHLAYRISGYYDNADGWVHDLLNGKRYQNINRGGVRAQLLGVGEHYTDRFIFSYNEANEYTQYGASAGTGGASAPIGDSVLVYGNGKYAGSYAATLWSRLQKPVLTYNPYRPALANPGKERSNVFTLSNELNYHLGRNTLTSITAVGHFAGVNSGTTDNQNVWIGTGGEMDDYGVQGSQELRLSSPQEDRIAWTVGLYGVDNSAWNRMHHTSFGSDAAAWYSRPAAVTGLTQWEKNYNTNLQFAIFAQTTIHIDNKLSLTLGVRNSYDIQKFNNKFEVGYVPGTPYSYEQQRQALMAAGGGGDARTGVQRNDHDGVTAIINPKYQINDNTQIYLLIGHGDKTVSANGNANPINVYNSTTKQYSFYAWSPYFSKPTTSWDYEVGAKTMNFNGQLTSNINLYWNDLYNYQTNQVYNYHLSNGDLANVSYMGNAPHARLYGVELSESLNPDFIPGLEIHGSGAWQQVKYVKYASAPPPTSDAYSGGPATVDESGRSLPGIPSFTFNIGADYHHPVGAIFRNLSRSSGGWHSWLQRSFTAFGYVNEAWWSRNRLTDPLAARQFYQSAYSIVNAGIGLRTDDQNFSITLWAKNLLDARPWTGYSPGSSSSPESVDLTQQGPRYFGGTLHAAF</sequence>
<dbReference type="EMBL" id="QQAW01000015">
    <property type="protein sequence ID" value="RDI34231.1"/>
    <property type="molecule type" value="Genomic_DNA"/>
</dbReference>
<keyword evidence="3" id="KW-1134">Transmembrane beta strand</keyword>
<organism evidence="15 16">
    <name type="scientific">Gluconacetobacter liquefaciens</name>
    <name type="common">Acetobacter liquefaciens</name>
    <dbReference type="NCBI Taxonomy" id="89584"/>
    <lineage>
        <taxon>Bacteria</taxon>
        <taxon>Pseudomonadati</taxon>
        <taxon>Pseudomonadota</taxon>
        <taxon>Alphaproteobacteria</taxon>
        <taxon>Acetobacterales</taxon>
        <taxon>Acetobacteraceae</taxon>
        <taxon>Gluconacetobacter</taxon>
    </lineage>
</organism>
<evidence type="ECO:0000256" key="2">
    <source>
        <dbReference type="ARBA" id="ARBA00022448"/>
    </source>
</evidence>
<reference evidence="15 16" key="1">
    <citation type="submission" date="2018-07" db="EMBL/GenBank/DDBJ databases">
        <title>Genomic Encyclopedia of Type Strains, Phase IV (KMG-IV): sequencing the most valuable type-strain genomes for metagenomic binning, comparative biology and taxonomic classification.</title>
        <authorList>
            <person name="Goeker M."/>
        </authorList>
    </citation>
    <scope>NUCLEOTIDE SEQUENCE [LARGE SCALE GENOMIC DNA]</scope>
    <source>
        <strain evidence="15 16">DSM 5603</strain>
    </source>
</reference>
<evidence type="ECO:0000256" key="9">
    <source>
        <dbReference type="ARBA" id="ARBA00023136"/>
    </source>
</evidence>
<evidence type="ECO:0000256" key="3">
    <source>
        <dbReference type="ARBA" id="ARBA00022452"/>
    </source>
</evidence>
<keyword evidence="9 11" id="KW-0472">Membrane</keyword>
<dbReference type="Gene3D" id="2.40.170.20">
    <property type="entry name" value="TonB-dependent receptor, beta-barrel domain"/>
    <property type="match status" value="1"/>
</dbReference>
<gene>
    <name evidence="15" type="ORF">C7453_11540</name>
</gene>
<keyword evidence="5" id="KW-0812">Transmembrane</keyword>
<dbReference type="InterPro" id="IPR000531">
    <property type="entry name" value="Beta-barrel_TonB"/>
</dbReference>
<dbReference type="GO" id="GO:0009279">
    <property type="term" value="C:cell outer membrane"/>
    <property type="evidence" value="ECO:0007669"/>
    <property type="project" value="UniProtKB-SubCell"/>
</dbReference>
<dbReference type="AlphaFoldDB" id="A0A370G068"/>
<evidence type="ECO:0000259" key="13">
    <source>
        <dbReference type="Pfam" id="PF00593"/>
    </source>
</evidence>
<dbReference type="InterPro" id="IPR012910">
    <property type="entry name" value="Plug_dom"/>
</dbReference>
<dbReference type="SUPFAM" id="SSF56935">
    <property type="entry name" value="Porins"/>
    <property type="match status" value="1"/>
</dbReference>
<dbReference type="Pfam" id="PF00593">
    <property type="entry name" value="TonB_dep_Rec_b-barrel"/>
    <property type="match status" value="1"/>
</dbReference>
<dbReference type="RefSeq" id="WP_245949134.1">
    <property type="nucleotide sequence ID" value="NZ_BJMI01000023.1"/>
</dbReference>
<dbReference type="InterPro" id="IPR039426">
    <property type="entry name" value="TonB-dep_rcpt-like"/>
</dbReference>
<evidence type="ECO:0000256" key="8">
    <source>
        <dbReference type="ARBA" id="ARBA00023077"/>
    </source>
</evidence>
<dbReference type="PANTHER" id="PTHR32552">
    <property type="entry name" value="FERRICHROME IRON RECEPTOR-RELATED"/>
    <property type="match status" value="1"/>
</dbReference>
<keyword evidence="10" id="KW-0998">Cell outer membrane</keyword>